<evidence type="ECO:0000256" key="3">
    <source>
        <dbReference type="SAM" id="Phobius"/>
    </source>
</evidence>
<organism evidence="4 6">
    <name type="scientific">Rotaria socialis</name>
    <dbReference type="NCBI Taxonomy" id="392032"/>
    <lineage>
        <taxon>Eukaryota</taxon>
        <taxon>Metazoa</taxon>
        <taxon>Spiralia</taxon>
        <taxon>Gnathifera</taxon>
        <taxon>Rotifera</taxon>
        <taxon>Eurotatoria</taxon>
        <taxon>Bdelloidea</taxon>
        <taxon>Philodinida</taxon>
        <taxon>Philodinidae</taxon>
        <taxon>Rotaria</taxon>
    </lineage>
</organism>
<accession>A0A820FTW8</accession>
<dbReference type="GO" id="GO:0016567">
    <property type="term" value="P:protein ubiquitination"/>
    <property type="evidence" value="ECO:0007669"/>
    <property type="project" value="TreeGrafter"/>
</dbReference>
<evidence type="ECO:0008006" key="7">
    <source>
        <dbReference type="Google" id="ProtNLM"/>
    </source>
</evidence>
<keyword evidence="3" id="KW-0472">Membrane</keyword>
<dbReference type="GO" id="GO:0051301">
    <property type="term" value="P:cell division"/>
    <property type="evidence" value="ECO:0007669"/>
    <property type="project" value="TreeGrafter"/>
</dbReference>
<dbReference type="GO" id="GO:0005680">
    <property type="term" value="C:anaphase-promoting complex"/>
    <property type="evidence" value="ECO:0007669"/>
    <property type="project" value="TreeGrafter"/>
</dbReference>
<dbReference type="SMART" id="SM00028">
    <property type="entry name" value="TPR"/>
    <property type="match status" value="6"/>
</dbReference>
<dbReference type="AlphaFoldDB" id="A0A820FTW8"/>
<evidence type="ECO:0000313" key="5">
    <source>
        <dbReference type="EMBL" id="CAF4493984.1"/>
    </source>
</evidence>
<keyword evidence="6" id="KW-1185">Reference proteome</keyword>
<protein>
    <recommendedName>
        <fullName evidence="7">Anaphase-promoting complex subunit 7</fullName>
    </recommendedName>
</protein>
<dbReference type="Gene3D" id="1.25.40.10">
    <property type="entry name" value="Tetratricopeptide repeat domain"/>
    <property type="match status" value="2"/>
</dbReference>
<evidence type="ECO:0000256" key="1">
    <source>
        <dbReference type="ARBA" id="ARBA00022803"/>
    </source>
</evidence>
<dbReference type="PANTHER" id="PTHR12558:SF36">
    <property type="entry name" value="ANAPHASE-PROMOTING COMPLEX SUBUNIT 7"/>
    <property type="match status" value="1"/>
</dbReference>
<evidence type="ECO:0000313" key="4">
    <source>
        <dbReference type="EMBL" id="CAF4269343.1"/>
    </source>
</evidence>
<dbReference type="Proteomes" id="UP000663862">
    <property type="component" value="Unassembled WGS sequence"/>
</dbReference>
<dbReference type="Proteomes" id="UP000663873">
    <property type="component" value="Unassembled WGS sequence"/>
</dbReference>
<dbReference type="InterPro" id="IPR011990">
    <property type="entry name" value="TPR-like_helical_dom_sf"/>
</dbReference>
<dbReference type="InterPro" id="IPR019734">
    <property type="entry name" value="TPR_rpt"/>
</dbReference>
<feature type="repeat" description="TPR" evidence="2">
    <location>
        <begin position="566"/>
        <end position="599"/>
    </location>
</feature>
<keyword evidence="3" id="KW-0812">Transmembrane</keyword>
<dbReference type="EMBL" id="CAJOBQ010001516">
    <property type="protein sequence ID" value="CAF4493984.1"/>
    <property type="molecule type" value="Genomic_DNA"/>
</dbReference>
<name>A0A820FTW8_9BILA</name>
<evidence type="ECO:0000313" key="6">
    <source>
        <dbReference type="Proteomes" id="UP000663873"/>
    </source>
</evidence>
<dbReference type="PANTHER" id="PTHR12558">
    <property type="entry name" value="CELL DIVISION CYCLE 16,23,27"/>
    <property type="match status" value="1"/>
</dbReference>
<dbReference type="Pfam" id="PF13181">
    <property type="entry name" value="TPR_8"/>
    <property type="match status" value="1"/>
</dbReference>
<dbReference type="SUPFAM" id="SSF48452">
    <property type="entry name" value="TPR-like"/>
    <property type="match status" value="2"/>
</dbReference>
<feature type="transmembrane region" description="Helical" evidence="3">
    <location>
        <begin position="292"/>
        <end position="309"/>
    </location>
</feature>
<gene>
    <name evidence="5" type="ORF">TSG867_LOCUS20534</name>
    <name evidence="4" type="ORF">UJA718_LOCUS10675</name>
</gene>
<dbReference type="PROSITE" id="PS50005">
    <property type="entry name" value="TPR"/>
    <property type="match status" value="2"/>
</dbReference>
<reference evidence="4" key="1">
    <citation type="submission" date="2021-02" db="EMBL/GenBank/DDBJ databases">
        <authorList>
            <person name="Nowell W R."/>
        </authorList>
    </citation>
    <scope>NUCLEOTIDE SEQUENCE</scope>
</reference>
<dbReference type="EMBL" id="CAJOBP010001265">
    <property type="protein sequence ID" value="CAF4269343.1"/>
    <property type="molecule type" value="Genomic_DNA"/>
</dbReference>
<keyword evidence="1 2" id="KW-0802">TPR repeat</keyword>
<feature type="repeat" description="TPR" evidence="2">
    <location>
        <begin position="669"/>
        <end position="702"/>
    </location>
</feature>
<proteinExistence type="predicted"/>
<keyword evidence="3" id="KW-1133">Transmembrane helix</keyword>
<sequence length="881" mass="100718">MTLKSNCNIISDDENCRDSFLSDCDFDLSSQSKNPKERRTISALNHLSINQNEPQTRRSKTNTFEKQMFIPQIVQKEQHQSPSREGIDSYIGMTKLLTNSTLCSKKDLADNHYQDLPFDGINKLTDWFQNCTLNENKFSKSCFWSNHKTNNQDVYSIDSPLSNVSCNSNPFLKSHSPSLLVQSSSTKTFFDQDKLWSRFHFTSATIGHDLSIEHLNSASSDLFCTPTKQCSGQSSMLSFSPLQVVPYSLKKPTPLTKQESSSPLLTQCQFTESEISNKKEEITVRQQSSSKIFFTLIIFAIGLVLGYLLKKSFSPYLILTWIYNIMASIEQLETLRNAELHDDCKTLAEFILTLDECGKEYLNNEQRLIVYRCLADSTWFLHEYHLAESYFKKVLHSYKQLDKYDKNALEPDWTIECKYRQHLCLIKLNRLKEALTVLESVSFQQRTAKIHLALGQCYQKAGGSIQESISAYRECLKQNPNTLSAYIALLALGIKLSDLLHTHPSAASIHHENQAQQPTPVTISPLVRQPWFRALLQADACSTSRDFAESSRLYQQIDAQYLPQSTYVLCQLGYNQYLNGDYGQALHSLQRAQQIDPLLLKHMDILAFLTYTECKDNSFEKFVNHLMSLGDNHPETWIAIGYYCLKKNHKPSRTVYLAQKAYALDNTRIQALLLKGLALFKLKRYSDSLVHYKEAVRLTPYCFEGYKGVVDGYLATNRLSDANMFITNAVRTNLKENARAFTLCGQVLAKEPSSLDKARVYLEKALALNPKYTEAVISLVEVYGQLKQQQKSIELLKEHVQINNDQRIRQLLIENLMKSGSNEEMLQQVRNYPGTTHFERLEREMNDDSSFDGGRFDTGAMGDLDPMCDDVIGENFSDEDL</sequence>
<comment type="caution">
    <text evidence="4">The sequence shown here is derived from an EMBL/GenBank/DDBJ whole genome shotgun (WGS) entry which is preliminary data.</text>
</comment>
<evidence type="ECO:0000256" key="2">
    <source>
        <dbReference type="PROSITE-ProRule" id="PRU00339"/>
    </source>
</evidence>
<dbReference type="GO" id="GO:0045842">
    <property type="term" value="P:positive regulation of mitotic metaphase/anaphase transition"/>
    <property type="evidence" value="ECO:0007669"/>
    <property type="project" value="TreeGrafter"/>
</dbReference>